<dbReference type="InterPro" id="IPR002792">
    <property type="entry name" value="TRAM_dom"/>
</dbReference>
<feature type="binding site" evidence="4">
    <location>
        <position position="356"/>
    </location>
    <ligand>
        <name>S-adenosyl-L-methionine</name>
        <dbReference type="ChEBI" id="CHEBI:59789"/>
    </ligand>
</feature>
<dbReference type="InterPro" id="IPR029063">
    <property type="entry name" value="SAM-dependent_MTases_sf"/>
</dbReference>
<dbReference type="SUPFAM" id="SSF50249">
    <property type="entry name" value="Nucleic acid-binding proteins"/>
    <property type="match status" value="1"/>
</dbReference>
<evidence type="ECO:0000256" key="3">
    <source>
        <dbReference type="ARBA" id="ARBA00022691"/>
    </source>
</evidence>
<dbReference type="NCBIfam" id="TIGR00479">
    <property type="entry name" value="rumA"/>
    <property type="match status" value="1"/>
</dbReference>
<feature type="domain" description="TRAM" evidence="6">
    <location>
        <begin position="1"/>
        <end position="61"/>
    </location>
</feature>
<dbReference type="InterPro" id="IPR030391">
    <property type="entry name" value="MeTrfase_TrmA_CS"/>
</dbReference>
<comment type="similarity">
    <text evidence="4">Belongs to the class I-like SAM-binding methyltransferase superfamily. RNA M5U methyltransferase family.</text>
</comment>
<dbReference type="CDD" id="cd02440">
    <property type="entry name" value="AdoMet_MTases"/>
    <property type="match status" value="1"/>
</dbReference>
<dbReference type="GO" id="GO:0001510">
    <property type="term" value="P:RNA methylation"/>
    <property type="evidence" value="ECO:0007669"/>
    <property type="project" value="UniProtKB-ARBA"/>
</dbReference>
<dbReference type="EMBL" id="CAAHFG010000001">
    <property type="protein sequence ID" value="VGO12930.1"/>
    <property type="molecule type" value="Genomic_DNA"/>
</dbReference>
<dbReference type="FunFam" id="3.40.50.150:FF:000009">
    <property type="entry name" value="23S rRNA (Uracil(1939)-C(5))-methyltransferase RlmD"/>
    <property type="match status" value="1"/>
</dbReference>
<organism evidence="7 8">
    <name type="scientific">Pontiella desulfatans</name>
    <dbReference type="NCBI Taxonomy" id="2750659"/>
    <lineage>
        <taxon>Bacteria</taxon>
        <taxon>Pseudomonadati</taxon>
        <taxon>Kiritimatiellota</taxon>
        <taxon>Kiritimatiellia</taxon>
        <taxon>Kiritimatiellales</taxon>
        <taxon>Pontiellaceae</taxon>
        <taxon>Pontiella</taxon>
    </lineage>
</organism>
<dbReference type="GO" id="GO:0008757">
    <property type="term" value="F:S-adenosylmethionine-dependent methyltransferase activity"/>
    <property type="evidence" value="ECO:0007669"/>
    <property type="project" value="UniProtKB-ARBA"/>
</dbReference>
<dbReference type="PROSITE" id="PS01230">
    <property type="entry name" value="TRMA_1"/>
    <property type="match status" value="1"/>
</dbReference>
<sequence>MYKKKQLVKVEIIDLGDKNQCFGRMEDGIAIFVQGPAAVGDVVTAEIFKIKKKYLAARMCGLVKPSPHRIDPACPYFGLCGGCKWQHMDYAEQVRLKRKQVQDALGHLGGFKDIECDECIPAPNLFGYRNKMDFSFTDLRYLTPAEMDIDPGDHEKPLDFALGFHAPGCFSKAIDINHCDLSTNEMNLTLNTVRRFCLAHRTELPIYSTHSHTGELRNLVVRHGGNTGEFMVNLVTSTHNPELMNNLCEELKAALGDRMTTFVNNTTSAKNTVAFGEKEYVLHGPGYITDRLGDYTYRISANSFFQTNTVQAEKLYNLILEQAQLKSTDVVYDLFCGTGSITLFASSHCKKVLGVELVESSVRDARENAKRHNIDNCEFIKLDLKDIKHIRNDMADFGAPDVVITDPPRAGMNPKAVMALLEIAPPAIVYVSCNPASLARDGQMLCEEGQYKLVSCQPIDMFPQTNHVESVARFEKTLS</sequence>
<evidence type="ECO:0000256" key="1">
    <source>
        <dbReference type="ARBA" id="ARBA00022603"/>
    </source>
</evidence>
<feature type="active site" evidence="5">
    <location>
        <position position="433"/>
    </location>
</feature>
<dbReference type="FunFam" id="2.40.50.1070:FF:000003">
    <property type="entry name" value="23S rRNA (Uracil-5-)-methyltransferase RumA"/>
    <property type="match status" value="1"/>
</dbReference>
<evidence type="ECO:0000256" key="5">
    <source>
        <dbReference type="PROSITE-ProRule" id="PRU10015"/>
    </source>
</evidence>
<feature type="active site" description="Nucleophile" evidence="4">
    <location>
        <position position="433"/>
    </location>
</feature>
<dbReference type="PROSITE" id="PS51687">
    <property type="entry name" value="SAM_MT_RNA_M5U"/>
    <property type="match status" value="1"/>
</dbReference>
<dbReference type="GO" id="GO:0006396">
    <property type="term" value="P:RNA processing"/>
    <property type="evidence" value="ECO:0007669"/>
    <property type="project" value="InterPro"/>
</dbReference>
<proteinExistence type="inferred from homology"/>
<dbReference type="InterPro" id="IPR030390">
    <property type="entry name" value="MeTrfase_TrmA_AS"/>
</dbReference>
<dbReference type="Gene3D" id="3.40.50.150">
    <property type="entry name" value="Vaccinia Virus protein VP39"/>
    <property type="match status" value="1"/>
</dbReference>
<dbReference type="Proteomes" id="UP000366872">
    <property type="component" value="Unassembled WGS sequence"/>
</dbReference>
<dbReference type="SUPFAM" id="SSF53335">
    <property type="entry name" value="S-adenosyl-L-methionine-dependent methyltransferases"/>
    <property type="match status" value="1"/>
</dbReference>
<evidence type="ECO:0000313" key="7">
    <source>
        <dbReference type="EMBL" id="VGO12930.1"/>
    </source>
</evidence>
<dbReference type="InterPro" id="IPR010280">
    <property type="entry name" value="U5_MeTrfase_fam"/>
</dbReference>
<dbReference type="PROSITE" id="PS50926">
    <property type="entry name" value="TRAM"/>
    <property type="match status" value="1"/>
</dbReference>
<dbReference type="GO" id="GO:0008173">
    <property type="term" value="F:RNA methyltransferase activity"/>
    <property type="evidence" value="ECO:0007669"/>
    <property type="project" value="InterPro"/>
</dbReference>
<feature type="binding site" evidence="4">
    <location>
        <position position="306"/>
    </location>
    <ligand>
        <name>S-adenosyl-L-methionine</name>
        <dbReference type="ChEBI" id="CHEBI:59789"/>
    </ligand>
</feature>
<dbReference type="Gene3D" id="2.40.50.1070">
    <property type="match status" value="1"/>
</dbReference>
<dbReference type="RefSeq" id="WP_136078554.1">
    <property type="nucleotide sequence ID" value="NZ_CAAHFG010000001.1"/>
</dbReference>
<dbReference type="PANTHER" id="PTHR11061:SF30">
    <property type="entry name" value="TRNA (URACIL(54)-C(5))-METHYLTRANSFERASE"/>
    <property type="match status" value="1"/>
</dbReference>
<keyword evidence="2 4" id="KW-0808">Transferase</keyword>
<keyword evidence="3 4" id="KW-0949">S-adenosyl-L-methionine</keyword>
<dbReference type="InterPro" id="IPR012340">
    <property type="entry name" value="NA-bd_OB-fold"/>
</dbReference>
<evidence type="ECO:0000256" key="4">
    <source>
        <dbReference type="PROSITE-ProRule" id="PRU01024"/>
    </source>
</evidence>
<dbReference type="AlphaFoldDB" id="A0A6C2TZ19"/>
<dbReference type="PROSITE" id="PS01231">
    <property type="entry name" value="TRMA_2"/>
    <property type="match status" value="1"/>
</dbReference>
<reference evidence="7 8" key="1">
    <citation type="submission" date="2019-04" db="EMBL/GenBank/DDBJ databases">
        <authorList>
            <person name="Van Vliet M D."/>
        </authorList>
    </citation>
    <scope>NUCLEOTIDE SEQUENCE [LARGE SCALE GENOMIC DNA]</scope>
    <source>
        <strain evidence="7 8">F1</strain>
    </source>
</reference>
<dbReference type="Pfam" id="PF01938">
    <property type="entry name" value="TRAM"/>
    <property type="match status" value="1"/>
</dbReference>
<feature type="binding site" evidence="4">
    <location>
        <position position="406"/>
    </location>
    <ligand>
        <name>S-adenosyl-L-methionine</name>
        <dbReference type="ChEBI" id="CHEBI:59789"/>
    </ligand>
</feature>
<dbReference type="Gene3D" id="2.40.50.140">
    <property type="entry name" value="Nucleic acid-binding proteins"/>
    <property type="match status" value="1"/>
</dbReference>
<protein>
    <submittedName>
        <fullName evidence="7">23S rRNA (Uracil-C(5))-methyltransferase RlmCD</fullName>
    </submittedName>
</protein>
<gene>
    <name evidence="7" type="primary">rlmCD</name>
    <name evidence="7" type="ORF">PDESU_01484</name>
</gene>
<accession>A0A6C2TZ19</accession>
<keyword evidence="1 4" id="KW-0489">Methyltransferase</keyword>
<dbReference type="PANTHER" id="PTHR11061">
    <property type="entry name" value="RNA M5U METHYLTRANSFERASE"/>
    <property type="match status" value="1"/>
</dbReference>
<evidence type="ECO:0000313" key="8">
    <source>
        <dbReference type="Proteomes" id="UP000366872"/>
    </source>
</evidence>
<evidence type="ECO:0000256" key="2">
    <source>
        <dbReference type="ARBA" id="ARBA00022679"/>
    </source>
</evidence>
<feature type="binding site" evidence="4">
    <location>
        <position position="335"/>
    </location>
    <ligand>
        <name>S-adenosyl-L-methionine</name>
        <dbReference type="ChEBI" id="CHEBI:59789"/>
    </ligand>
</feature>
<evidence type="ECO:0000259" key="6">
    <source>
        <dbReference type="PROSITE" id="PS50926"/>
    </source>
</evidence>
<keyword evidence="8" id="KW-1185">Reference proteome</keyword>
<dbReference type="Pfam" id="PF05958">
    <property type="entry name" value="tRNA_U5-meth_tr"/>
    <property type="match status" value="1"/>
</dbReference>
<name>A0A6C2TZ19_PONDE</name>